<sequence>PCTSLENAARGSQYGCIFQCRRRAIRTNVTRPRVRISLCGYTILVQIRSGTT</sequence>
<protein>
    <submittedName>
        <fullName evidence="1">Uncharacterized protein</fullName>
    </submittedName>
</protein>
<feature type="non-terminal residue" evidence="1">
    <location>
        <position position="1"/>
    </location>
</feature>
<keyword evidence="2" id="KW-1185">Reference proteome</keyword>
<dbReference type="Proteomes" id="UP001162483">
    <property type="component" value="Unassembled WGS sequence"/>
</dbReference>
<organism evidence="1 2">
    <name type="scientific">Staurois parvus</name>
    <dbReference type="NCBI Taxonomy" id="386267"/>
    <lineage>
        <taxon>Eukaryota</taxon>
        <taxon>Metazoa</taxon>
        <taxon>Chordata</taxon>
        <taxon>Craniata</taxon>
        <taxon>Vertebrata</taxon>
        <taxon>Euteleostomi</taxon>
        <taxon>Amphibia</taxon>
        <taxon>Batrachia</taxon>
        <taxon>Anura</taxon>
        <taxon>Neobatrachia</taxon>
        <taxon>Ranoidea</taxon>
        <taxon>Ranidae</taxon>
        <taxon>Staurois</taxon>
    </lineage>
</organism>
<accession>A0ABN9CMD0</accession>
<gene>
    <name evidence="1" type="ORF">SPARVUS_LOCUS5323976</name>
</gene>
<comment type="caution">
    <text evidence="1">The sequence shown here is derived from an EMBL/GenBank/DDBJ whole genome shotgun (WGS) entry which is preliminary data.</text>
</comment>
<reference evidence="1" key="1">
    <citation type="submission" date="2023-05" db="EMBL/GenBank/DDBJ databases">
        <authorList>
            <person name="Stuckert A."/>
        </authorList>
    </citation>
    <scope>NUCLEOTIDE SEQUENCE</scope>
</reference>
<name>A0ABN9CMD0_9NEOB</name>
<proteinExistence type="predicted"/>
<evidence type="ECO:0000313" key="1">
    <source>
        <dbReference type="EMBL" id="CAI9560736.1"/>
    </source>
</evidence>
<dbReference type="EMBL" id="CATNWA010010859">
    <property type="protein sequence ID" value="CAI9560736.1"/>
    <property type="molecule type" value="Genomic_DNA"/>
</dbReference>
<evidence type="ECO:0000313" key="2">
    <source>
        <dbReference type="Proteomes" id="UP001162483"/>
    </source>
</evidence>